<evidence type="ECO:0000256" key="1">
    <source>
        <dbReference type="ARBA" id="ARBA00022737"/>
    </source>
</evidence>
<dbReference type="EMBL" id="SJPG01000001">
    <property type="protein sequence ID" value="TWT62591.1"/>
    <property type="molecule type" value="Genomic_DNA"/>
</dbReference>
<dbReference type="PROSITE" id="PS50005">
    <property type="entry name" value="TPR"/>
    <property type="match status" value="4"/>
</dbReference>
<dbReference type="AlphaFoldDB" id="A0A5C5XJN9"/>
<evidence type="ECO:0000256" key="2">
    <source>
        <dbReference type="ARBA" id="ARBA00022803"/>
    </source>
</evidence>
<evidence type="ECO:0000313" key="5">
    <source>
        <dbReference type="Proteomes" id="UP000316095"/>
    </source>
</evidence>
<dbReference type="Proteomes" id="UP000316095">
    <property type="component" value="Unassembled WGS sequence"/>
</dbReference>
<keyword evidence="5" id="KW-1185">Reference proteome</keyword>
<organism evidence="4 5">
    <name type="scientific">Rubinisphaera italica</name>
    <dbReference type="NCBI Taxonomy" id="2527969"/>
    <lineage>
        <taxon>Bacteria</taxon>
        <taxon>Pseudomonadati</taxon>
        <taxon>Planctomycetota</taxon>
        <taxon>Planctomycetia</taxon>
        <taxon>Planctomycetales</taxon>
        <taxon>Planctomycetaceae</taxon>
        <taxon>Rubinisphaera</taxon>
    </lineage>
</organism>
<protein>
    <submittedName>
        <fullName evidence="4">Photosystem I assembly protein Ycf3</fullName>
    </submittedName>
</protein>
<dbReference type="PROSITE" id="PS50293">
    <property type="entry name" value="TPR_REGION"/>
    <property type="match status" value="1"/>
</dbReference>
<feature type="repeat" description="TPR" evidence="3">
    <location>
        <begin position="41"/>
        <end position="74"/>
    </location>
</feature>
<evidence type="ECO:0000313" key="4">
    <source>
        <dbReference type="EMBL" id="TWT62591.1"/>
    </source>
</evidence>
<dbReference type="OrthoDB" id="267414at2"/>
<dbReference type="PANTHER" id="PTHR44943:SF8">
    <property type="entry name" value="TPR REPEAT-CONTAINING PROTEIN MJ0263"/>
    <property type="match status" value="1"/>
</dbReference>
<dbReference type="SMART" id="SM00028">
    <property type="entry name" value="TPR"/>
    <property type="match status" value="4"/>
</dbReference>
<feature type="repeat" description="TPR" evidence="3">
    <location>
        <begin position="109"/>
        <end position="142"/>
    </location>
</feature>
<dbReference type="InterPro" id="IPR011990">
    <property type="entry name" value="TPR-like_helical_dom_sf"/>
</dbReference>
<dbReference type="Pfam" id="PF13424">
    <property type="entry name" value="TPR_12"/>
    <property type="match status" value="1"/>
</dbReference>
<dbReference type="InterPro" id="IPR019734">
    <property type="entry name" value="TPR_rpt"/>
</dbReference>
<accession>A0A5C5XJN9</accession>
<dbReference type="Pfam" id="PF00515">
    <property type="entry name" value="TPR_1"/>
    <property type="match status" value="1"/>
</dbReference>
<comment type="caution">
    <text evidence="4">The sequence shown here is derived from an EMBL/GenBank/DDBJ whole genome shotgun (WGS) entry which is preliminary data.</text>
</comment>
<name>A0A5C5XJN9_9PLAN</name>
<dbReference type="PANTHER" id="PTHR44943">
    <property type="entry name" value="CELLULOSE SYNTHASE OPERON PROTEIN C"/>
    <property type="match status" value="1"/>
</dbReference>
<dbReference type="Gene3D" id="1.25.40.10">
    <property type="entry name" value="Tetratricopeptide repeat domain"/>
    <property type="match status" value="2"/>
</dbReference>
<dbReference type="InterPro" id="IPR051685">
    <property type="entry name" value="Ycf3/AcsC/BcsC/TPR_MFPF"/>
</dbReference>
<keyword evidence="1" id="KW-0677">Repeat</keyword>
<proteinExistence type="predicted"/>
<feature type="repeat" description="TPR" evidence="3">
    <location>
        <begin position="143"/>
        <end position="176"/>
    </location>
</feature>
<dbReference type="SUPFAM" id="SSF48452">
    <property type="entry name" value="TPR-like"/>
    <property type="match status" value="1"/>
</dbReference>
<evidence type="ECO:0000256" key="3">
    <source>
        <dbReference type="PROSITE-ProRule" id="PRU00339"/>
    </source>
</evidence>
<dbReference type="Pfam" id="PF13181">
    <property type="entry name" value="TPR_8"/>
    <property type="match status" value="1"/>
</dbReference>
<reference evidence="4 5" key="1">
    <citation type="submission" date="2019-02" db="EMBL/GenBank/DDBJ databases">
        <title>Deep-cultivation of Planctomycetes and their phenomic and genomic characterization uncovers novel biology.</title>
        <authorList>
            <person name="Wiegand S."/>
            <person name="Jogler M."/>
            <person name="Boedeker C."/>
            <person name="Pinto D."/>
            <person name="Vollmers J."/>
            <person name="Rivas-Marin E."/>
            <person name="Kohn T."/>
            <person name="Peeters S.H."/>
            <person name="Heuer A."/>
            <person name="Rast P."/>
            <person name="Oberbeckmann S."/>
            <person name="Bunk B."/>
            <person name="Jeske O."/>
            <person name="Meyerdierks A."/>
            <person name="Storesund J.E."/>
            <person name="Kallscheuer N."/>
            <person name="Luecker S."/>
            <person name="Lage O.M."/>
            <person name="Pohl T."/>
            <person name="Merkel B.J."/>
            <person name="Hornburger P."/>
            <person name="Mueller R.-W."/>
            <person name="Bruemmer F."/>
            <person name="Labrenz M."/>
            <person name="Spormann A.M."/>
            <person name="Op Den Camp H."/>
            <person name="Overmann J."/>
            <person name="Amann R."/>
            <person name="Jetten M.S.M."/>
            <person name="Mascher T."/>
            <person name="Medema M.H."/>
            <person name="Devos D.P."/>
            <person name="Kaster A.-K."/>
            <person name="Ovreas L."/>
            <person name="Rohde M."/>
            <person name="Galperin M.Y."/>
            <person name="Jogler C."/>
        </authorList>
    </citation>
    <scope>NUCLEOTIDE SEQUENCE [LARGE SCALE GENOMIC DNA]</scope>
    <source>
        <strain evidence="4 5">Pan54</strain>
    </source>
</reference>
<keyword evidence="2 3" id="KW-0802">TPR repeat</keyword>
<dbReference type="RefSeq" id="WP_146504431.1">
    <property type="nucleotide sequence ID" value="NZ_SJPG01000001.1"/>
</dbReference>
<feature type="repeat" description="TPR" evidence="3">
    <location>
        <begin position="75"/>
        <end position="108"/>
    </location>
</feature>
<sequence>MAPGTMEETKSAALNLIRQRQFEEALVLLESIGDGDPSELLDVYEMQAMCYFRTKQYEQACTCYQQLAEEHPQSATPLTNLGAVYNRMKKFPEAVSSLRNAIQRDKHNFDAYYNLGFAHRNSGHPELAIPAYKEAIKLNPQFDQAHLNLANAYLDVNNNRQAVIHYQTALNINPDLEAATRGLKKAQDREIQSAKNTNPFGRLVDVTQLSHRKSASAIKTLNIVEREKDRQEVQRIAKAIRNAARHVSEEVREKMEPALLALTRALIDGENHPEMITQYYNQFHAAIPKFEEGRRYLKRSVLELRGHEEPMNTPDLDF</sequence>
<gene>
    <name evidence="4" type="ORF">Pan54_33340</name>
</gene>